<dbReference type="SMART" id="SM00722">
    <property type="entry name" value="CASH"/>
    <property type="match status" value="1"/>
</dbReference>
<name>A0ABV0J4J0_9CYAN</name>
<dbReference type="SUPFAM" id="SSF51126">
    <property type="entry name" value="Pectin lyase-like"/>
    <property type="match status" value="1"/>
</dbReference>
<dbReference type="PANTHER" id="PTHR43308:SF5">
    <property type="entry name" value="S-LAYER PROTEIN _ PEPTIDOGLYCAN ENDO-BETA-N-ACETYLGLUCOSAMINIDASE"/>
    <property type="match status" value="1"/>
</dbReference>
<dbReference type="InterPro" id="IPR022441">
    <property type="entry name" value="Para_beta_helix_rpt-2"/>
</dbReference>
<organism evidence="2 3">
    <name type="scientific">Trichocoleus desertorum GB2-A4</name>
    <dbReference type="NCBI Taxonomy" id="2933944"/>
    <lineage>
        <taxon>Bacteria</taxon>
        <taxon>Bacillati</taxon>
        <taxon>Cyanobacteriota</taxon>
        <taxon>Cyanophyceae</taxon>
        <taxon>Leptolyngbyales</taxon>
        <taxon>Trichocoleusaceae</taxon>
        <taxon>Trichocoleus</taxon>
    </lineage>
</organism>
<proteinExistence type="predicted"/>
<evidence type="ECO:0000313" key="2">
    <source>
        <dbReference type="EMBL" id="MEP0816702.1"/>
    </source>
</evidence>
<dbReference type="Proteomes" id="UP001464891">
    <property type="component" value="Unassembled WGS sequence"/>
</dbReference>
<dbReference type="SMART" id="SM00710">
    <property type="entry name" value="PbH1"/>
    <property type="match status" value="5"/>
</dbReference>
<feature type="domain" description="SLH" evidence="1">
    <location>
        <begin position="477"/>
        <end position="541"/>
    </location>
</feature>
<feature type="domain" description="SLH" evidence="1">
    <location>
        <begin position="353"/>
        <end position="416"/>
    </location>
</feature>
<gene>
    <name evidence="2" type="ORF">NC998_06300</name>
</gene>
<dbReference type="PROSITE" id="PS51272">
    <property type="entry name" value="SLH"/>
    <property type="match status" value="3"/>
</dbReference>
<protein>
    <submittedName>
        <fullName evidence="2">DUF1565 domain-containing protein</fullName>
    </submittedName>
</protein>
<reference evidence="2 3" key="1">
    <citation type="submission" date="2022-04" db="EMBL/GenBank/DDBJ databases">
        <title>Positive selection, recombination, and allopatry shape intraspecific diversity of widespread and dominant cyanobacteria.</title>
        <authorList>
            <person name="Wei J."/>
            <person name="Shu W."/>
            <person name="Hu C."/>
        </authorList>
    </citation>
    <scope>NUCLEOTIDE SEQUENCE [LARGE SCALE GENOMIC DNA]</scope>
    <source>
        <strain evidence="2 3">GB2-A4</strain>
    </source>
</reference>
<comment type="caution">
    <text evidence="2">The sequence shown here is derived from an EMBL/GenBank/DDBJ whole genome shotgun (WGS) entry which is preliminary data.</text>
</comment>
<dbReference type="InterPro" id="IPR001119">
    <property type="entry name" value="SLH_dom"/>
</dbReference>
<dbReference type="InterPro" id="IPR051465">
    <property type="entry name" value="Cell_Envelope_Struct_Comp"/>
</dbReference>
<dbReference type="InterPro" id="IPR011050">
    <property type="entry name" value="Pectin_lyase_fold/virulence"/>
</dbReference>
<sequence>MYTTAKAIAPLQVGLTALLLWVGGTVILPAGANNATPSSHTTTTALQVAQIPAGATVLYVNSALGTDDAGAGSSEGAPYRSITYALKQAKSNTVIQLAPGSYTKDTGEVFPLVVKPDVILRGDEANKGQTVLVIGSGPYVSPTFASQNVTIRADKDSEVRGLTVTNPMTRGTALWVESSNPEIRNNTFSNSLRDGIFVTGTGAPTIADNVFTQNKGNGVSLARAAQGEIRGNLFQATGFGIAIGGTSAPTLEGNQVIQNTDGIVVSDSARPVLRDNVIENNTRDGVVAITNAQPNLGTAENPGSNTIQNNGRYDLYNATRGNTIVAVGNQINPQRISGPVDFVAADVTPPGGSTVSQFKDVQGHWAQAFIEALAARNIISGFPDGTYRPSTPVTRAQFAAIINKAFTPSAQRSSINFIDVGQSFWGYQAIQTAYRGGFLAGYPGGVFLPDQQIPRVQVLVSLANGLGYSATNTSALTRYYTDAAQIPSYAIAPVTAATQRSIVINYPTLNQLSPNREATRAEVAAFVYQALVNAGKVDPITSPYVVSGSQP</sequence>
<accession>A0ABV0J4J0</accession>
<dbReference type="PANTHER" id="PTHR43308">
    <property type="entry name" value="OUTER MEMBRANE PROTEIN ALPHA-RELATED"/>
    <property type="match status" value="1"/>
</dbReference>
<dbReference type="Pfam" id="PF00395">
    <property type="entry name" value="SLH"/>
    <property type="match status" value="3"/>
</dbReference>
<dbReference type="InterPro" id="IPR018294">
    <property type="entry name" value="ISPD_synthase_CS"/>
</dbReference>
<dbReference type="InterPro" id="IPR006626">
    <property type="entry name" value="PbH1"/>
</dbReference>
<evidence type="ECO:0000313" key="3">
    <source>
        <dbReference type="Proteomes" id="UP001464891"/>
    </source>
</evidence>
<feature type="domain" description="SLH" evidence="1">
    <location>
        <begin position="417"/>
        <end position="476"/>
    </location>
</feature>
<dbReference type="NCBIfam" id="TIGR03804">
    <property type="entry name" value="para_beta_helix"/>
    <property type="match status" value="2"/>
</dbReference>
<dbReference type="InterPro" id="IPR011459">
    <property type="entry name" value="DUF1565"/>
</dbReference>
<dbReference type="InterPro" id="IPR006633">
    <property type="entry name" value="Carb-bd_sugar_hydrolysis-dom"/>
</dbReference>
<keyword evidence="3" id="KW-1185">Reference proteome</keyword>
<dbReference type="PROSITE" id="PS01295">
    <property type="entry name" value="ISPD"/>
    <property type="match status" value="1"/>
</dbReference>
<dbReference type="Gene3D" id="2.160.20.10">
    <property type="entry name" value="Single-stranded right-handed beta-helix, Pectin lyase-like"/>
    <property type="match status" value="1"/>
</dbReference>
<dbReference type="InterPro" id="IPR012334">
    <property type="entry name" value="Pectin_lyas_fold"/>
</dbReference>
<dbReference type="Pfam" id="PF07602">
    <property type="entry name" value="DUF1565"/>
    <property type="match status" value="1"/>
</dbReference>
<evidence type="ECO:0000259" key="1">
    <source>
        <dbReference type="PROSITE" id="PS51272"/>
    </source>
</evidence>
<dbReference type="EMBL" id="JAMPKM010000002">
    <property type="protein sequence ID" value="MEP0816702.1"/>
    <property type="molecule type" value="Genomic_DNA"/>
</dbReference>